<evidence type="ECO:0000256" key="1">
    <source>
        <dbReference type="ARBA" id="ARBA00022630"/>
    </source>
</evidence>
<protein>
    <submittedName>
        <fullName evidence="8">4-hydroxyphenylacetate 3-monooxygenase</fullName>
        <ecNumber evidence="8">1.14.14.9</ecNumber>
    </submittedName>
</protein>
<dbReference type="GO" id="GO:0052881">
    <property type="term" value="F:4-hydroxyphenylacetate 3-monooxygenase activity"/>
    <property type="evidence" value="ECO:0007669"/>
    <property type="project" value="UniProtKB-EC"/>
</dbReference>
<dbReference type="Gene3D" id="1.10.3140.10">
    <property type="entry name" value="4-hydroxybutyryl-coa dehydratase, domain 1"/>
    <property type="match status" value="1"/>
</dbReference>
<name>A0A852ZWQ9_9ACTN</name>
<dbReference type="SUPFAM" id="SSF56645">
    <property type="entry name" value="Acyl-CoA dehydrogenase NM domain-like"/>
    <property type="match status" value="1"/>
</dbReference>
<dbReference type="PIRSF" id="PIRSF500125">
    <property type="entry name" value="4_HPA_large"/>
    <property type="match status" value="1"/>
</dbReference>
<dbReference type="InterPro" id="IPR024674">
    <property type="entry name" value="HpaB/PvcC/4-BUDH_N"/>
</dbReference>
<gene>
    <name evidence="8" type="ORF">FHU37_003776</name>
</gene>
<dbReference type="InterPro" id="IPR036250">
    <property type="entry name" value="AcylCo_DH-like_C"/>
</dbReference>
<proteinExistence type="predicted"/>
<feature type="binding site" evidence="4">
    <location>
        <begin position="161"/>
        <end position="163"/>
    </location>
    <ligand>
        <name>FAD</name>
        <dbReference type="ChEBI" id="CHEBI:57692"/>
    </ligand>
</feature>
<dbReference type="Gene3D" id="1.20.140.10">
    <property type="entry name" value="Butyryl-CoA Dehydrogenase, subunit A, domain 3"/>
    <property type="match status" value="1"/>
</dbReference>
<evidence type="ECO:0000259" key="6">
    <source>
        <dbReference type="Pfam" id="PF03241"/>
    </source>
</evidence>
<feature type="binding site" evidence="4">
    <location>
        <position position="202"/>
    </location>
    <ligand>
        <name>FAD</name>
        <dbReference type="ChEBI" id="CHEBI:57692"/>
    </ligand>
</feature>
<comment type="caution">
    <text evidence="8">The sequence shown here is derived from an EMBL/GenBank/DDBJ whole genome shotgun (WGS) entry which is preliminary data.</text>
</comment>
<keyword evidence="2 4" id="KW-0274">FAD</keyword>
<dbReference type="Gene3D" id="2.40.110.10">
    <property type="entry name" value="Butyryl-CoA Dehydrogenase, subunit A, domain 2"/>
    <property type="match status" value="1"/>
</dbReference>
<sequence>MTSTLAQAAPERPGEPTRPMTGADYLDRLRDGRRVWIHGERVGDITAHPAFRNTARSVARLYDALHDPAHAGVLTAPADLDGAAVTHPFFRAPRSVADLRAARDAIAVWQRMTYGWMGRSPDNMAAFLGTLGGDTSAYGPYAENARAWYRRGQREAAFLGHALINPPVDRHRPPDEVDDVYVRIEEETDAGVVVSGAKVVATGSALAQHILIGHIGPPLTDPSYATCFLVRLDNPGLRLLCRASYEQTAATAGSPFDYPLSSRLDENDAIVVLDRAVVPWEDVLIHRDVDAANGLLERSGFLPRLMLHSAVRLGVKLDFLCGLLLRATRTTGGDVFRGVQAAVGEALAWRHTVWGLSDAMVERAVPRPDGVFEPCPEYAHAFRVLGPTATTTLRHLIENSVGSGLIYLPSHASDFGDPEIRGYLDTYLRGSHGTTAVERVKLMKLLWDGVGSEFAGRHELYDRLYGGTPELTRVQALQHAEATGLVDRLGELVDTCLGEYDLHGWTTPHLSHTPAPDGTAG</sequence>
<dbReference type="EC" id="1.14.14.9" evidence="8"/>
<dbReference type="EMBL" id="JACBZD010000001">
    <property type="protein sequence ID" value="NYI06833.1"/>
    <property type="molecule type" value="Genomic_DNA"/>
</dbReference>
<keyword evidence="3 8" id="KW-0560">Oxidoreductase</keyword>
<feature type="domain" description="HpaB/PvcC/4-BUDH C-terminal" evidence="6">
    <location>
        <begin position="292"/>
        <end position="493"/>
    </location>
</feature>
<evidence type="ECO:0000256" key="2">
    <source>
        <dbReference type="ARBA" id="ARBA00022827"/>
    </source>
</evidence>
<dbReference type="InterPro" id="IPR046373">
    <property type="entry name" value="Acyl-CoA_Oxase/DH_mid-dom_sf"/>
</dbReference>
<dbReference type="Pfam" id="PF11794">
    <property type="entry name" value="HpaB_N"/>
    <property type="match status" value="1"/>
</dbReference>
<feature type="domain" description="HpaB/PvcC/4-BUDH N-terminal" evidence="7">
    <location>
        <begin position="21"/>
        <end position="285"/>
    </location>
</feature>
<dbReference type="PANTHER" id="PTHR36117:SF3">
    <property type="entry name" value="4-HYDROXYPHENYLACETATE 3-MONOOXYGENASE-RELATED"/>
    <property type="match status" value="1"/>
</dbReference>
<evidence type="ECO:0000259" key="7">
    <source>
        <dbReference type="Pfam" id="PF11794"/>
    </source>
</evidence>
<keyword evidence="1" id="KW-0285">Flavoprotein</keyword>
<dbReference type="PIRSF" id="PIRSF000331">
    <property type="entry name" value="HpaA_HpaB"/>
    <property type="match status" value="1"/>
</dbReference>
<evidence type="ECO:0000313" key="9">
    <source>
        <dbReference type="Proteomes" id="UP000567795"/>
    </source>
</evidence>
<dbReference type="RefSeq" id="WP_179815350.1">
    <property type="nucleotide sequence ID" value="NZ_JACBZD010000001.1"/>
</dbReference>
<dbReference type="PANTHER" id="PTHR36117">
    <property type="entry name" value="4-HYDROXYPHENYLACETATE 3-MONOOXYGENASE-RELATED"/>
    <property type="match status" value="1"/>
</dbReference>
<dbReference type="Pfam" id="PF03241">
    <property type="entry name" value="HpaB"/>
    <property type="match status" value="1"/>
</dbReference>
<dbReference type="InterPro" id="IPR009100">
    <property type="entry name" value="AcylCoA_DH/oxidase_NM_dom_sf"/>
</dbReference>
<dbReference type="Proteomes" id="UP000567795">
    <property type="component" value="Unassembled WGS sequence"/>
</dbReference>
<keyword evidence="8" id="KW-0503">Monooxygenase</keyword>
<keyword evidence="9" id="KW-1185">Reference proteome</keyword>
<feature type="region of interest" description="Disordered" evidence="5">
    <location>
        <begin position="1"/>
        <end position="23"/>
    </location>
</feature>
<evidence type="ECO:0000256" key="4">
    <source>
        <dbReference type="PIRSR" id="PIRSR000331-2"/>
    </source>
</evidence>
<organism evidence="8 9">
    <name type="scientific">Allostreptomyces psammosilenae</name>
    <dbReference type="NCBI Taxonomy" id="1892865"/>
    <lineage>
        <taxon>Bacteria</taxon>
        <taxon>Bacillati</taxon>
        <taxon>Actinomycetota</taxon>
        <taxon>Actinomycetes</taxon>
        <taxon>Kitasatosporales</taxon>
        <taxon>Streptomycetaceae</taxon>
        <taxon>Allostreptomyces</taxon>
    </lineage>
</organism>
<reference evidence="8 9" key="1">
    <citation type="submission" date="2020-07" db="EMBL/GenBank/DDBJ databases">
        <title>Sequencing the genomes of 1000 actinobacteria strains.</title>
        <authorList>
            <person name="Klenk H.-P."/>
        </authorList>
    </citation>
    <scope>NUCLEOTIDE SEQUENCE [LARGE SCALE GENOMIC DNA]</scope>
    <source>
        <strain evidence="8 9">DSM 42178</strain>
    </source>
</reference>
<dbReference type="InterPro" id="IPR004925">
    <property type="entry name" value="HpaB/PvcC/4-BUDH"/>
</dbReference>
<accession>A0A852ZWQ9</accession>
<evidence type="ECO:0000256" key="3">
    <source>
        <dbReference type="ARBA" id="ARBA00023002"/>
    </source>
</evidence>
<dbReference type="GO" id="GO:0016627">
    <property type="term" value="F:oxidoreductase activity, acting on the CH-CH group of donors"/>
    <property type="evidence" value="ECO:0007669"/>
    <property type="project" value="InterPro"/>
</dbReference>
<dbReference type="InterPro" id="IPR024719">
    <property type="entry name" value="HpaB/PvcC/4-BUDH_C"/>
</dbReference>
<dbReference type="InterPro" id="IPR024677">
    <property type="entry name" value="HpaB/PvcC"/>
</dbReference>
<evidence type="ECO:0000256" key="5">
    <source>
        <dbReference type="SAM" id="MobiDB-lite"/>
    </source>
</evidence>
<dbReference type="AlphaFoldDB" id="A0A852ZWQ9"/>
<dbReference type="SUPFAM" id="SSF47203">
    <property type="entry name" value="Acyl-CoA dehydrogenase C-terminal domain-like"/>
    <property type="match status" value="1"/>
</dbReference>
<evidence type="ECO:0000313" key="8">
    <source>
        <dbReference type="EMBL" id="NYI06833.1"/>
    </source>
</evidence>